<dbReference type="Gene3D" id="3.90.25.10">
    <property type="entry name" value="UDP-galactose 4-epimerase, domain 1"/>
    <property type="match status" value="1"/>
</dbReference>
<dbReference type="Proteomes" id="UP000233769">
    <property type="component" value="Chromosome tk0001"/>
</dbReference>
<feature type="domain" description="NAD-dependent epimerase/dehydratase" evidence="1">
    <location>
        <begin position="3"/>
        <end position="73"/>
    </location>
</feature>
<dbReference type="InterPro" id="IPR001509">
    <property type="entry name" value="Epimerase_deHydtase"/>
</dbReference>
<name>A0A2N9ALJ5_METEX</name>
<dbReference type="AlphaFoldDB" id="A0A2N9ALJ5"/>
<dbReference type="InterPro" id="IPR036291">
    <property type="entry name" value="NAD(P)-bd_dom_sf"/>
</dbReference>
<evidence type="ECO:0000313" key="2">
    <source>
        <dbReference type="EMBL" id="SOR28219.1"/>
    </source>
</evidence>
<protein>
    <submittedName>
        <fullName evidence="2">NAD-dependent epimerase/dehydratase</fullName>
    </submittedName>
</protein>
<gene>
    <name evidence="2" type="ORF">TK0001_1617</name>
</gene>
<evidence type="ECO:0000259" key="1">
    <source>
        <dbReference type="Pfam" id="PF01370"/>
    </source>
</evidence>
<dbReference type="Pfam" id="PF01370">
    <property type="entry name" value="Epimerase"/>
    <property type="match status" value="1"/>
</dbReference>
<organism evidence="2 3">
    <name type="scientific">Methylorubrum extorquens</name>
    <name type="common">Methylobacterium dichloromethanicum</name>
    <name type="synonym">Methylobacterium extorquens</name>
    <dbReference type="NCBI Taxonomy" id="408"/>
    <lineage>
        <taxon>Bacteria</taxon>
        <taxon>Pseudomonadati</taxon>
        <taxon>Pseudomonadota</taxon>
        <taxon>Alphaproteobacteria</taxon>
        <taxon>Hyphomicrobiales</taxon>
        <taxon>Methylobacteriaceae</taxon>
        <taxon>Methylorubrum</taxon>
    </lineage>
</organism>
<dbReference type="EMBL" id="LT962688">
    <property type="protein sequence ID" value="SOR28219.1"/>
    <property type="molecule type" value="Genomic_DNA"/>
</dbReference>
<sequence length="146" mass="15669">MPRLFNVIGPGMPEHLALGRFIAQIVRMGPEGGILVTGSLHARRDFVDVEEAARVLEVLSRTAEARGQIVNVCTGEPTQLSDVVRMLIAVSGKSITVETDRSIHGISSTDCVYGSGERLRAFGLSVPPTDFPSLMRKALNSAGMHV</sequence>
<accession>A0A2N9ALJ5</accession>
<evidence type="ECO:0000313" key="3">
    <source>
        <dbReference type="Proteomes" id="UP000233769"/>
    </source>
</evidence>
<dbReference type="SUPFAM" id="SSF51735">
    <property type="entry name" value="NAD(P)-binding Rossmann-fold domains"/>
    <property type="match status" value="1"/>
</dbReference>
<reference evidence="3" key="1">
    <citation type="submission" date="2017-10" db="EMBL/GenBank/DDBJ databases">
        <authorList>
            <person name="Regsiter A."/>
            <person name="William W."/>
        </authorList>
    </citation>
    <scope>NUCLEOTIDE SEQUENCE [LARGE SCALE GENOMIC DNA]</scope>
</reference>
<proteinExistence type="predicted"/>
<dbReference type="Gene3D" id="3.40.50.720">
    <property type="entry name" value="NAD(P)-binding Rossmann-like Domain"/>
    <property type="match status" value="1"/>
</dbReference>